<evidence type="ECO:0000259" key="13">
    <source>
        <dbReference type="Pfam" id="PF13609"/>
    </source>
</evidence>
<dbReference type="SUPFAM" id="SSF56935">
    <property type="entry name" value="Porins"/>
    <property type="match status" value="1"/>
</dbReference>
<name>A0A3S9HGX1_9BURK</name>
<evidence type="ECO:0000256" key="4">
    <source>
        <dbReference type="ARBA" id="ARBA00022452"/>
    </source>
</evidence>
<dbReference type="GO" id="GO:0046930">
    <property type="term" value="C:pore complex"/>
    <property type="evidence" value="ECO:0007669"/>
    <property type="project" value="UniProtKB-KW"/>
</dbReference>
<evidence type="ECO:0000256" key="5">
    <source>
        <dbReference type="ARBA" id="ARBA00022692"/>
    </source>
</evidence>
<keyword evidence="6 12" id="KW-0732">Signal</keyword>
<evidence type="ECO:0000256" key="1">
    <source>
        <dbReference type="ARBA" id="ARBA00004571"/>
    </source>
</evidence>
<evidence type="ECO:0000256" key="2">
    <source>
        <dbReference type="ARBA" id="ARBA00011233"/>
    </source>
</evidence>
<dbReference type="GO" id="GO:0015288">
    <property type="term" value="F:porin activity"/>
    <property type="evidence" value="ECO:0007669"/>
    <property type="project" value="UniProtKB-KW"/>
</dbReference>
<feature type="chain" id="PRO_5019203006" evidence="12">
    <location>
        <begin position="21"/>
        <end position="376"/>
    </location>
</feature>
<evidence type="ECO:0000256" key="6">
    <source>
        <dbReference type="ARBA" id="ARBA00022729"/>
    </source>
</evidence>
<dbReference type="CDD" id="cd00342">
    <property type="entry name" value="gram_neg_porins"/>
    <property type="match status" value="1"/>
</dbReference>
<keyword evidence="3" id="KW-0813">Transport</keyword>
<dbReference type="InterPro" id="IPR023614">
    <property type="entry name" value="Porin_dom_sf"/>
</dbReference>
<dbReference type="GO" id="GO:0034220">
    <property type="term" value="P:monoatomic ion transmembrane transport"/>
    <property type="evidence" value="ECO:0007669"/>
    <property type="project" value="InterPro"/>
</dbReference>
<keyword evidence="10" id="KW-0998">Cell outer membrane</keyword>
<dbReference type="PANTHER" id="PTHR34501">
    <property type="entry name" value="PROTEIN YDDL-RELATED"/>
    <property type="match status" value="1"/>
</dbReference>
<dbReference type="InterPro" id="IPR001702">
    <property type="entry name" value="Porin_Gram-ve"/>
</dbReference>
<feature type="signal peptide" evidence="12">
    <location>
        <begin position="1"/>
        <end position="20"/>
    </location>
</feature>
<feature type="domain" description="Porin" evidence="13">
    <location>
        <begin position="7"/>
        <end position="347"/>
    </location>
</feature>
<evidence type="ECO:0000313" key="15">
    <source>
        <dbReference type="Proteomes" id="UP000275663"/>
    </source>
</evidence>
<keyword evidence="7" id="KW-0406">Ion transport</keyword>
<evidence type="ECO:0000256" key="11">
    <source>
        <dbReference type="SAM" id="MobiDB-lite"/>
    </source>
</evidence>
<keyword evidence="8" id="KW-0626">Porin</keyword>
<dbReference type="PANTHER" id="PTHR34501:SF9">
    <property type="entry name" value="MAJOR OUTER MEMBRANE PROTEIN P.IA"/>
    <property type="match status" value="1"/>
</dbReference>
<dbReference type="AlphaFoldDB" id="A0A3S9HGX1"/>
<gene>
    <name evidence="14" type="ORF">EJN92_04710</name>
</gene>
<dbReference type="InterPro" id="IPR050298">
    <property type="entry name" value="Gram-neg_bact_OMP"/>
</dbReference>
<reference evidence="14 15" key="1">
    <citation type="journal article" date="2011" name="Int. J. Syst. Evol. Microbiol.">
        <title>Description of Undibacterium oligocarboniphilum sp. nov., isolated from purified water, and Undibacterium pigrum strain CCUG 49012 as the type strain of Undibacterium parvum sp. nov., and emended descriptions of the genus Undibacterium and the species Undibacterium pigrum.</title>
        <authorList>
            <person name="Eder W."/>
            <person name="Wanner G."/>
            <person name="Ludwig W."/>
            <person name="Busse H.J."/>
            <person name="Ziemke-Kageler F."/>
            <person name="Lang E."/>
        </authorList>
    </citation>
    <scope>NUCLEOTIDE SEQUENCE [LARGE SCALE GENOMIC DNA]</scope>
    <source>
        <strain evidence="14 15">DSM 23061</strain>
    </source>
</reference>
<evidence type="ECO:0000256" key="9">
    <source>
        <dbReference type="ARBA" id="ARBA00023136"/>
    </source>
</evidence>
<dbReference type="KEGG" id="upv:EJN92_04710"/>
<dbReference type="InterPro" id="IPR033900">
    <property type="entry name" value="Gram_neg_porin_domain"/>
</dbReference>
<keyword evidence="15" id="KW-1185">Reference proteome</keyword>
<dbReference type="Gene3D" id="2.40.160.10">
    <property type="entry name" value="Porin"/>
    <property type="match status" value="1"/>
</dbReference>
<evidence type="ECO:0000313" key="14">
    <source>
        <dbReference type="EMBL" id="AZP11364.1"/>
    </source>
</evidence>
<evidence type="ECO:0000256" key="8">
    <source>
        <dbReference type="ARBA" id="ARBA00023114"/>
    </source>
</evidence>
<evidence type="ECO:0000256" key="7">
    <source>
        <dbReference type="ARBA" id="ARBA00023065"/>
    </source>
</evidence>
<evidence type="ECO:0000256" key="12">
    <source>
        <dbReference type="SAM" id="SignalP"/>
    </source>
</evidence>
<keyword evidence="9" id="KW-0472">Membrane</keyword>
<evidence type="ECO:0000256" key="3">
    <source>
        <dbReference type="ARBA" id="ARBA00022448"/>
    </source>
</evidence>
<comment type="subunit">
    <text evidence="2">Homotrimer.</text>
</comment>
<feature type="compositionally biased region" description="Low complexity" evidence="11">
    <location>
        <begin position="48"/>
        <end position="58"/>
    </location>
</feature>
<dbReference type="Proteomes" id="UP000275663">
    <property type="component" value="Chromosome"/>
</dbReference>
<dbReference type="Pfam" id="PF13609">
    <property type="entry name" value="Porin_4"/>
    <property type="match status" value="1"/>
</dbReference>
<keyword evidence="4" id="KW-1134">Transmembrane beta strand</keyword>
<feature type="region of interest" description="Disordered" evidence="11">
    <location>
        <begin position="41"/>
        <end position="65"/>
    </location>
</feature>
<protein>
    <submittedName>
        <fullName evidence="14">Porin</fullName>
    </submittedName>
</protein>
<comment type="subcellular location">
    <subcellularLocation>
        <location evidence="1">Cell outer membrane</location>
        <topology evidence="1">Multi-pass membrane protein</topology>
    </subcellularLocation>
</comment>
<dbReference type="PRINTS" id="PR00184">
    <property type="entry name" value="NEISSPPORIN"/>
</dbReference>
<organism evidence="14 15">
    <name type="scientific">Undibacterium parvum</name>
    <dbReference type="NCBI Taxonomy" id="401471"/>
    <lineage>
        <taxon>Bacteria</taxon>
        <taxon>Pseudomonadati</taxon>
        <taxon>Pseudomonadota</taxon>
        <taxon>Betaproteobacteria</taxon>
        <taxon>Burkholderiales</taxon>
        <taxon>Oxalobacteraceae</taxon>
        <taxon>Undibacterium</taxon>
    </lineage>
</organism>
<evidence type="ECO:0000256" key="10">
    <source>
        <dbReference type="ARBA" id="ARBA00023237"/>
    </source>
</evidence>
<dbReference type="GO" id="GO:0009279">
    <property type="term" value="C:cell outer membrane"/>
    <property type="evidence" value="ECO:0007669"/>
    <property type="project" value="UniProtKB-SubCell"/>
</dbReference>
<dbReference type="InterPro" id="IPR002299">
    <property type="entry name" value="Porin_Neis"/>
</dbReference>
<accession>A0A3S9HGX1</accession>
<proteinExistence type="predicted"/>
<dbReference type="PRINTS" id="PR00182">
    <property type="entry name" value="ECOLNEIPORIN"/>
</dbReference>
<dbReference type="RefSeq" id="WP_126126752.1">
    <property type="nucleotide sequence ID" value="NZ_CP034464.1"/>
</dbReference>
<dbReference type="OrthoDB" id="5289162at2"/>
<dbReference type="EMBL" id="CP034464">
    <property type="protein sequence ID" value="AZP11364.1"/>
    <property type="molecule type" value="Genomic_DNA"/>
</dbReference>
<sequence length="376" mass="39199">MKKSLIALAVLSAVAGAAQAQSSVTVYGLVDMGLQRQEIGATKAHGNTPATASSTTTALDSGNQSGSRLGFKGSEDLGGGLKANFKLEMGVFADTGASQGNTFGRQAYVGLSGDFGAVNFGRQYTPMFIAVDSFDPFGTGLTSGAAGESTSSFGAAAFFEPNVVGPRKNNSVTYSTNDLGGFTANLMYGLGEEKAGDNKSSRYMSMSAAYTAGPLFVTGVYSESEKGTNVPYTTKTSLFAATYDFSVVKLAGAYSYLKNDGTPSDALKRDVYSIGATVPVSAAGSFIFNYITSKNKNRTLLTNPKPVGPAPQTLADADANQTAIGYTHSLSKRTNVYTSFSYNRNNTDVSMGDAGGKARPDGATIKMFNVGIRHMF</sequence>
<keyword evidence="5" id="KW-0812">Transmembrane</keyword>